<feature type="domain" description="Peptidase S8/S53" evidence="2">
    <location>
        <begin position="1073"/>
        <end position="1312"/>
    </location>
</feature>
<dbReference type="Pfam" id="PF00082">
    <property type="entry name" value="Peptidase_S8"/>
    <property type="match status" value="1"/>
</dbReference>
<dbReference type="Gene3D" id="3.40.50.200">
    <property type="entry name" value="Peptidase S8/S53 domain"/>
    <property type="match status" value="1"/>
</dbReference>
<dbReference type="InterPro" id="IPR036770">
    <property type="entry name" value="Ankyrin_rpt-contain_sf"/>
</dbReference>
<organism evidence="3 4">
    <name type="scientific">Colletotrichum chrysophilum</name>
    <dbReference type="NCBI Taxonomy" id="1836956"/>
    <lineage>
        <taxon>Eukaryota</taxon>
        <taxon>Fungi</taxon>
        <taxon>Dikarya</taxon>
        <taxon>Ascomycota</taxon>
        <taxon>Pezizomycotina</taxon>
        <taxon>Sordariomycetes</taxon>
        <taxon>Hypocreomycetidae</taxon>
        <taxon>Glomerellales</taxon>
        <taxon>Glomerellaceae</taxon>
        <taxon>Colletotrichum</taxon>
        <taxon>Colletotrichum gloeosporioides species complex</taxon>
    </lineage>
</organism>
<dbReference type="Proteomes" id="UP001243330">
    <property type="component" value="Unassembled WGS sequence"/>
</dbReference>
<dbReference type="InterPro" id="IPR036852">
    <property type="entry name" value="Peptidase_S8/S53_dom_sf"/>
</dbReference>
<keyword evidence="3" id="KW-0378">Hydrolase</keyword>
<gene>
    <name evidence="3" type="ORF">CCHR01_10736</name>
</gene>
<name>A0AAD9AED8_9PEZI</name>
<protein>
    <submittedName>
        <fullName evidence="3">Intracellular serine protease</fullName>
    </submittedName>
</protein>
<sequence>MNELDDSELCISTDSESDEIVGYESISEDATSFTMDMRPQATQFHLGSRRKPAFNVGAIAKAIIHGTLDQDSHTPATLLVYDFSFFSHRSTRIKEANISFEFRAKKGSASIGPTVTKVAPFGKHVMMQTTETVTKTVGGEGGVSGGAVVNVNTNLRAERSVEKVTTHAAKVVGNNPCDEWSNYPLAQWSLQENESQQNGIMTLFRACVLLTRDTEEDFELLPDVQVTPDLKTRLGSLMAFRRSDDPIILAPASEPLNALANDLVQKRWNLGQVDLSSLWDCTFHNTFEEAVKASRAQSLREGRAEKSHIDMEFDFTDDEFDELDVLQVQSHTVDNSKATYQESDVEKEWKSLELDLQCLDVLDLLIDKKRRWDSTECDEETPLLEDYKKKTIASRRDYRDRVAPTALHIFAKSKRDFSRAPKNLQTNLVGYLLECRGGTCDELGPQHRGKEDLFLLVAINYNNDDFIDCVERCLGDNFSDLLHVQDGEGKNLLHHLFTWDSTKAIRDKKALLVPRLSSKAKPQTIATADNIGNTPVHYAMDCRMCLDRSDEYFKAVKAMFEAGDAVIKKEQRPLFNERGESPVMFGRKIHQKFQRDYSARKMAKKEAQITALRSKGLMNFEKAATPPGPETTALDSRPKQPMGPPPADMYVNPTSRDPGMVGIVKVPSLPLGRTTATSDGIVKEPMMKGPKAGTASIQPSISRSNTAGHASDRPQTPIGLQSSTPTDGRSRANMKRPRDVGTENTVNMSTFEAKLRGWSALNEFITTHYIRTRSDMEARDLIFRGNISDLDKNLCFDAKGQKDAKSIVHLLSRMSAGGFNDTLAYVHLPTVSHSSINTPSGQNASAAQRRSLTENPSPGRIELVKVFDKLHELKVKKILRLYVEDRHPPSHTDASIEIALQGRESFLKDGVTAGREPIAVETWDWRKPDLSTEVIAFAAPTVENVHLYWSGNQAVLRAWDCDEGIPRLYVTTERRLKRVTVHAAPGLETRDRMLAMLNRFKQEVQRKTGGGVAVKTVIRMEGLMANMDTVEDASGPVSDEAAEKQHVWVDTMDVFRRALSSLPDLKGSKAPRVKLALIDDGINLGNLDDYNGSVTSSGVSYFPGGPWHCSSTGHGTILANMIVRVNPWVELHVVRLQDGPSRNGGRNIFAGSAAKAIRYAIDKKVDIISMSWTIKNAMTGGHTSPMGSDSRNGSFSDKPSMEQRDIQALGDAIDDAAKAGILMFCSASDDIQAGAMDTLPYQKQPGYIFRIGAATYLGQRDGHTEDVKRIDYFFPGNQVAEAKNPRSSEPVKYHDGSSVGTALAAGLASLLIYCARITEHRLAEKKGQENSRMASTCVGLADALRLQKNMKQALDNIKSSQWTDAKYLPVWAIFKPKADDMEKAKDEDKWMILEKLVVQLGVGIN</sequence>
<dbReference type="InterPro" id="IPR000209">
    <property type="entry name" value="Peptidase_S8/S53_dom"/>
</dbReference>
<evidence type="ECO:0000313" key="3">
    <source>
        <dbReference type="EMBL" id="KAK1846636.1"/>
    </source>
</evidence>
<accession>A0AAD9AED8</accession>
<reference evidence="3" key="1">
    <citation type="submission" date="2023-01" db="EMBL/GenBank/DDBJ databases">
        <title>Colletotrichum chrysophilum M932 genome sequence.</title>
        <authorList>
            <person name="Baroncelli R."/>
        </authorList>
    </citation>
    <scope>NUCLEOTIDE SEQUENCE</scope>
    <source>
        <strain evidence="3">M932</strain>
    </source>
</reference>
<dbReference type="GO" id="GO:0004252">
    <property type="term" value="F:serine-type endopeptidase activity"/>
    <property type="evidence" value="ECO:0007669"/>
    <property type="project" value="InterPro"/>
</dbReference>
<dbReference type="Gene3D" id="1.25.40.20">
    <property type="entry name" value="Ankyrin repeat-containing domain"/>
    <property type="match status" value="1"/>
</dbReference>
<evidence type="ECO:0000259" key="2">
    <source>
        <dbReference type="Pfam" id="PF00082"/>
    </source>
</evidence>
<dbReference type="EMBL" id="JAQOWY010000229">
    <property type="protein sequence ID" value="KAK1846636.1"/>
    <property type="molecule type" value="Genomic_DNA"/>
</dbReference>
<keyword evidence="4" id="KW-1185">Reference proteome</keyword>
<proteinExistence type="predicted"/>
<feature type="region of interest" description="Disordered" evidence="1">
    <location>
        <begin position="621"/>
        <end position="646"/>
    </location>
</feature>
<dbReference type="SUPFAM" id="SSF52743">
    <property type="entry name" value="Subtilisin-like"/>
    <property type="match status" value="1"/>
</dbReference>
<feature type="region of interest" description="Disordered" evidence="1">
    <location>
        <begin position="670"/>
        <end position="742"/>
    </location>
</feature>
<evidence type="ECO:0000256" key="1">
    <source>
        <dbReference type="SAM" id="MobiDB-lite"/>
    </source>
</evidence>
<keyword evidence="3" id="KW-0645">Protease</keyword>
<feature type="region of interest" description="Disordered" evidence="1">
    <location>
        <begin position="1179"/>
        <end position="1199"/>
    </location>
</feature>
<feature type="compositionally biased region" description="Polar residues" evidence="1">
    <location>
        <begin position="1179"/>
        <end position="1197"/>
    </location>
</feature>
<evidence type="ECO:0000313" key="4">
    <source>
        <dbReference type="Proteomes" id="UP001243330"/>
    </source>
</evidence>
<comment type="caution">
    <text evidence="3">The sequence shown here is derived from an EMBL/GenBank/DDBJ whole genome shotgun (WGS) entry which is preliminary data.</text>
</comment>
<feature type="compositionally biased region" description="Polar residues" evidence="1">
    <location>
        <begin position="718"/>
        <end position="727"/>
    </location>
</feature>
<dbReference type="GO" id="GO:0006508">
    <property type="term" value="P:proteolysis"/>
    <property type="evidence" value="ECO:0007669"/>
    <property type="project" value="UniProtKB-KW"/>
</dbReference>
<feature type="compositionally biased region" description="Polar residues" evidence="1">
    <location>
        <begin position="695"/>
        <end position="708"/>
    </location>
</feature>